<keyword evidence="2" id="KW-1185">Reference proteome</keyword>
<organism evidence="1 2">
    <name type="scientific">Channa argus</name>
    <name type="common">Northern snakehead</name>
    <name type="synonym">Ophicephalus argus</name>
    <dbReference type="NCBI Taxonomy" id="215402"/>
    <lineage>
        <taxon>Eukaryota</taxon>
        <taxon>Metazoa</taxon>
        <taxon>Chordata</taxon>
        <taxon>Craniata</taxon>
        <taxon>Vertebrata</taxon>
        <taxon>Euteleostomi</taxon>
        <taxon>Actinopterygii</taxon>
        <taxon>Neopterygii</taxon>
        <taxon>Teleostei</taxon>
        <taxon>Neoteleostei</taxon>
        <taxon>Acanthomorphata</taxon>
        <taxon>Anabantaria</taxon>
        <taxon>Anabantiformes</taxon>
        <taxon>Channoidei</taxon>
        <taxon>Channidae</taxon>
        <taxon>Channa</taxon>
    </lineage>
</organism>
<dbReference type="Proteomes" id="UP000503349">
    <property type="component" value="Chromosome 8"/>
</dbReference>
<proteinExistence type="predicted"/>
<evidence type="ECO:0000313" key="2">
    <source>
        <dbReference type="Proteomes" id="UP000503349"/>
    </source>
</evidence>
<dbReference type="EMBL" id="CM015719">
    <property type="protein sequence ID" value="KAF3692759.1"/>
    <property type="molecule type" value="Genomic_DNA"/>
</dbReference>
<evidence type="ECO:0000313" key="1">
    <source>
        <dbReference type="EMBL" id="KAF3692759.1"/>
    </source>
</evidence>
<gene>
    <name evidence="1" type="ORF">EXN66_Car008435</name>
</gene>
<name>A0A6G1PRA3_CHAAH</name>
<sequence>MVQGLVPHTEGLGTECIGIRLDTFIRCFHCSSVSCRSTLHEATQSAVFFVQL</sequence>
<reference evidence="1 2" key="1">
    <citation type="submission" date="2019-02" db="EMBL/GenBank/DDBJ databases">
        <title>Opniocepnalus argus genome.</title>
        <authorList>
            <person name="Zhou C."/>
            <person name="Xiao S."/>
        </authorList>
    </citation>
    <scope>NUCLEOTIDE SEQUENCE [LARGE SCALE GENOMIC DNA]</scope>
    <source>
        <strain evidence="1">OARG1902GOOAL</strain>
        <tissue evidence="1">Muscle</tissue>
    </source>
</reference>
<accession>A0A6G1PRA3</accession>
<protein>
    <submittedName>
        <fullName evidence="1">Uncharacterized protein</fullName>
    </submittedName>
</protein>
<dbReference type="AlphaFoldDB" id="A0A6G1PRA3"/>
<reference evidence="2" key="2">
    <citation type="submission" date="2019-02" db="EMBL/GenBank/DDBJ databases">
        <title>Opniocepnalus argus Var Kimnra genome.</title>
        <authorList>
            <person name="Zhou C."/>
            <person name="Xiao S."/>
        </authorList>
    </citation>
    <scope>NUCLEOTIDE SEQUENCE [LARGE SCALE GENOMIC DNA]</scope>
</reference>